<dbReference type="RefSeq" id="WP_147785618.1">
    <property type="nucleotide sequence ID" value="NZ_SDIK01000052.1"/>
</dbReference>
<dbReference type="OrthoDB" id="934591at2"/>
<dbReference type="Proteomes" id="UP000321612">
    <property type="component" value="Unassembled WGS sequence"/>
</dbReference>
<gene>
    <name evidence="1" type="ORF">ETF27_06745</name>
</gene>
<name>A0A5C8GJD6_9BACT</name>
<proteinExistence type="predicted"/>
<evidence type="ECO:0000313" key="2">
    <source>
        <dbReference type="Proteomes" id="UP000321612"/>
    </source>
</evidence>
<keyword evidence="1" id="KW-0808">Transferase</keyword>
<dbReference type="EMBL" id="SDIK01000052">
    <property type="protein sequence ID" value="TXJ61866.1"/>
    <property type="molecule type" value="Genomic_DNA"/>
</dbReference>
<sequence length="325" mass="38925">MEVEIITQSSELPQLFNDDFFHSRELFWIVEHTPRMFPCMAIARNKKGEIHGQILAIIQRQPTFIPFRTSNHARIYGEGTYDKTISFKEKNTIFAALLDSLVEHLREHDCHHMEISHISRKMFGYKVLRRHGFFPVPWLQIHHSLHSKRPEERANEKALYRIGRAYKTGIMTREADNDEEITILYKLIKSYYRFRKQRHIPDEKLFHLIGNSINGHVYVTTYKDKIIGGSVVVDSDKNAMIWYDTALKKRYLLHYPYHATIWHAIRTAYRQGKEHIQILNVGLPFKRSRYRNFILSFGGKPVSSYRWFHFSFSWINKLLFWYYRI</sequence>
<dbReference type="InterPro" id="IPR016181">
    <property type="entry name" value="Acyl_CoA_acyltransferase"/>
</dbReference>
<reference evidence="2" key="1">
    <citation type="submission" date="2019-05" db="EMBL/GenBank/DDBJ databases">
        <title>Prevotella brunnea sp. nov., isolated from a wound of a patient.</title>
        <authorList>
            <person name="Buhl M."/>
        </authorList>
    </citation>
    <scope>NUCLEOTIDE SEQUENCE [LARGE SCALE GENOMIC DNA]</scope>
    <source>
        <strain evidence="2">A2672</strain>
    </source>
</reference>
<evidence type="ECO:0000313" key="1">
    <source>
        <dbReference type="EMBL" id="TXJ61866.1"/>
    </source>
</evidence>
<dbReference type="AlphaFoldDB" id="A0A5C8GJD6"/>
<dbReference type="SUPFAM" id="SSF55729">
    <property type="entry name" value="Acyl-CoA N-acyltransferases (Nat)"/>
    <property type="match status" value="1"/>
</dbReference>
<comment type="caution">
    <text evidence="1">The sequence shown here is derived from an EMBL/GenBank/DDBJ whole genome shotgun (WGS) entry which is preliminary data.</text>
</comment>
<dbReference type="Gene3D" id="3.40.630.30">
    <property type="match status" value="1"/>
</dbReference>
<keyword evidence="2" id="KW-1185">Reference proteome</keyword>
<accession>A0A5C8GJD6</accession>
<dbReference type="GO" id="GO:0016740">
    <property type="term" value="F:transferase activity"/>
    <property type="evidence" value="ECO:0007669"/>
    <property type="project" value="UniProtKB-KW"/>
</dbReference>
<organism evidence="1 2">
    <name type="scientific">Prevotella brunnea</name>
    <dbReference type="NCBI Taxonomy" id="2508867"/>
    <lineage>
        <taxon>Bacteria</taxon>
        <taxon>Pseudomonadati</taxon>
        <taxon>Bacteroidota</taxon>
        <taxon>Bacteroidia</taxon>
        <taxon>Bacteroidales</taxon>
        <taxon>Prevotellaceae</taxon>
        <taxon>Prevotella</taxon>
    </lineage>
</organism>
<protein>
    <submittedName>
        <fullName evidence="1">GNAT family N-acetyltransferase</fullName>
    </submittedName>
</protein>